<evidence type="ECO:0000259" key="13">
    <source>
        <dbReference type="PROSITE" id="PS50112"/>
    </source>
</evidence>
<dbReference type="SMART" id="SM00091">
    <property type="entry name" value="PAS"/>
    <property type="match status" value="3"/>
</dbReference>
<dbReference type="Gene3D" id="3.30.450.20">
    <property type="entry name" value="PAS domain"/>
    <property type="match status" value="3"/>
</dbReference>
<dbReference type="SUPFAM" id="SSF55874">
    <property type="entry name" value="ATPase domain of HSP90 chaperone/DNA topoisomerase II/histidine kinase"/>
    <property type="match status" value="1"/>
</dbReference>
<sequence>MSGAVGEREGALAATVNALRAAFRSSPDSVFVIDTENRFLMVNETLCQFLRVTEDQLLGQPYDRSARSTDAERIREAVAVALDGTWSRYRNSGTRLNGEEFIAEVTLFPLRLSGDDVVGVVGIAVDLTEVEAQEVQARRGADLLRLAGRIARFGGWSVDAATRAIDLSEGARHLLGIANDEPNLSEAAWALHPEEERPRITEHLERCMTDGTPFELESVMFTTTGERLVVRTVGEPERRTDGVIIGARGAILDVTAEATARQRMEYQAALIDNARDAMLVREVDGTVLFWNRGAVELYGWSQEEAVGRSAYDLIGMEPSERAAAIDELMRTGYFSGEVSQRTRDGRTIIVDVRWQLLVDDEGETTGVFAVNTDITEYRREQENRQRAQRLESLGTLAGGIAHDLNNVLTPILMSVQLLAQDEADQERREMLRTMEAAAKRGAEMIRQVLTFARGVDGRRVSIDPNVLLDDLVSLTRDLVPRGITVTVQRDTELGTTVGDPTQLLQVLVNLITNARDAVGDDGHISITANTLTILDEYSSVSHAAAPGSYLQIAVEDNGHGMPPAVAEKVFEPFFTTKPHGRGTGLGLSTSLSIVRGHGGFMQVYSEEGRGTRFIVGLPIDTSQPEGAAQAAEQHASELPRGEGEVILVVDDEESIRSVARRTLEAYGYRVLVAGNGQEAIAEIENGSTPVALVITDMMMPVMDGAATTAYLEEHHPDLPIIASSGLSSGGESGSDPGGVGMGIARFLAKPYTTHTLITSVSDTLREHRTRTETQTEEDR</sequence>
<dbReference type="InterPro" id="IPR005467">
    <property type="entry name" value="His_kinase_dom"/>
</dbReference>
<dbReference type="GO" id="GO:0005886">
    <property type="term" value="C:plasma membrane"/>
    <property type="evidence" value="ECO:0007669"/>
    <property type="project" value="UniProtKB-SubCell"/>
</dbReference>
<evidence type="ECO:0000256" key="3">
    <source>
        <dbReference type="ARBA" id="ARBA00012438"/>
    </source>
</evidence>
<dbReference type="OrthoDB" id="9764154at2"/>
<dbReference type="InterPro" id="IPR003661">
    <property type="entry name" value="HisK_dim/P_dom"/>
</dbReference>
<dbReference type="SMART" id="SM00086">
    <property type="entry name" value="PAC"/>
    <property type="match status" value="3"/>
</dbReference>
<comment type="catalytic activity">
    <reaction evidence="1">
        <text>ATP + protein L-histidine = ADP + protein N-phospho-L-histidine.</text>
        <dbReference type="EC" id="2.7.13.3"/>
    </reaction>
</comment>
<evidence type="ECO:0000256" key="2">
    <source>
        <dbReference type="ARBA" id="ARBA00004236"/>
    </source>
</evidence>
<dbReference type="InterPro" id="IPR003594">
    <property type="entry name" value="HATPase_dom"/>
</dbReference>
<dbReference type="Pfam" id="PF00512">
    <property type="entry name" value="HisKA"/>
    <property type="match status" value="1"/>
</dbReference>
<keyword evidence="9" id="KW-0902">Two-component regulatory system</keyword>
<evidence type="ECO:0000313" key="15">
    <source>
        <dbReference type="EMBL" id="MBB5617175.1"/>
    </source>
</evidence>
<dbReference type="CDD" id="cd00130">
    <property type="entry name" value="PAS"/>
    <property type="match status" value="3"/>
</dbReference>
<dbReference type="GO" id="GO:0000155">
    <property type="term" value="F:phosphorelay sensor kinase activity"/>
    <property type="evidence" value="ECO:0007669"/>
    <property type="project" value="InterPro"/>
</dbReference>
<dbReference type="Pfam" id="PF13426">
    <property type="entry name" value="PAS_9"/>
    <property type="match status" value="1"/>
</dbReference>
<protein>
    <recommendedName>
        <fullName evidence="3">histidine kinase</fullName>
        <ecNumber evidence="3">2.7.13.3</ecNumber>
    </recommendedName>
</protein>
<keyword evidence="5" id="KW-0808">Transferase</keyword>
<dbReference type="EC" id="2.7.13.3" evidence="3"/>
<dbReference type="Gene3D" id="3.40.50.2300">
    <property type="match status" value="1"/>
</dbReference>
<comment type="subcellular location">
    <subcellularLocation>
        <location evidence="2">Cell membrane</location>
    </subcellularLocation>
</comment>
<evidence type="ECO:0000256" key="4">
    <source>
        <dbReference type="ARBA" id="ARBA00022553"/>
    </source>
</evidence>
<evidence type="ECO:0000256" key="6">
    <source>
        <dbReference type="ARBA" id="ARBA00022741"/>
    </source>
</evidence>
<evidence type="ECO:0000313" key="16">
    <source>
        <dbReference type="Proteomes" id="UP000552883"/>
    </source>
</evidence>
<dbReference type="SMART" id="SM00387">
    <property type="entry name" value="HATPase_c"/>
    <property type="match status" value="1"/>
</dbReference>
<dbReference type="SUPFAM" id="SSF47384">
    <property type="entry name" value="Homodimeric domain of signal transducing histidine kinase"/>
    <property type="match status" value="1"/>
</dbReference>
<name>A0A840X7P5_9MICO</name>
<accession>A0A840X7P5</accession>
<dbReference type="EMBL" id="JACHBS010000001">
    <property type="protein sequence ID" value="MBB5617175.1"/>
    <property type="molecule type" value="Genomic_DNA"/>
</dbReference>
<dbReference type="SUPFAM" id="SSF52172">
    <property type="entry name" value="CheY-like"/>
    <property type="match status" value="1"/>
</dbReference>
<evidence type="ECO:0000256" key="5">
    <source>
        <dbReference type="ARBA" id="ARBA00022679"/>
    </source>
</evidence>
<evidence type="ECO:0000256" key="9">
    <source>
        <dbReference type="ARBA" id="ARBA00023012"/>
    </source>
</evidence>
<feature type="domain" description="PAS" evidence="13">
    <location>
        <begin position="263"/>
        <end position="317"/>
    </location>
</feature>
<dbReference type="CDD" id="cd00082">
    <property type="entry name" value="HisKA"/>
    <property type="match status" value="1"/>
</dbReference>
<dbReference type="InterPro" id="IPR035965">
    <property type="entry name" value="PAS-like_dom_sf"/>
</dbReference>
<keyword evidence="4 10" id="KW-0597">Phosphoprotein</keyword>
<dbReference type="Pfam" id="PF00072">
    <property type="entry name" value="Response_reg"/>
    <property type="match status" value="1"/>
</dbReference>
<keyword evidence="6" id="KW-0547">Nucleotide-binding</keyword>
<dbReference type="InterPro" id="IPR000700">
    <property type="entry name" value="PAS-assoc_C"/>
</dbReference>
<feature type="modified residue" description="4-aspartylphosphate" evidence="10">
    <location>
        <position position="696"/>
    </location>
</feature>
<dbReference type="InterPro" id="IPR013767">
    <property type="entry name" value="PAS_fold"/>
</dbReference>
<proteinExistence type="predicted"/>
<dbReference type="Pfam" id="PF02518">
    <property type="entry name" value="HATPase_c"/>
    <property type="match status" value="1"/>
</dbReference>
<evidence type="ECO:0000256" key="7">
    <source>
        <dbReference type="ARBA" id="ARBA00022777"/>
    </source>
</evidence>
<feature type="domain" description="PAC" evidence="14">
    <location>
        <begin position="87"/>
        <end position="139"/>
    </location>
</feature>
<dbReference type="GO" id="GO:0006355">
    <property type="term" value="P:regulation of DNA-templated transcription"/>
    <property type="evidence" value="ECO:0007669"/>
    <property type="project" value="InterPro"/>
</dbReference>
<evidence type="ECO:0000256" key="1">
    <source>
        <dbReference type="ARBA" id="ARBA00000085"/>
    </source>
</evidence>
<dbReference type="InterPro" id="IPR036097">
    <property type="entry name" value="HisK_dim/P_sf"/>
</dbReference>
<dbReference type="Pfam" id="PF00989">
    <property type="entry name" value="PAS"/>
    <property type="match status" value="1"/>
</dbReference>
<reference evidence="15 16" key="1">
    <citation type="submission" date="2020-08" db="EMBL/GenBank/DDBJ databases">
        <title>Sequencing the genomes of 1000 actinobacteria strains.</title>
        <authorList>
            <person name="Klenk H.-P."/>
        </authorList>
    </citation>
    <scope>NUCLEOTIDE SEQUENCE [LARGE SCALE GENOMIC DNA]</scope>
    <source>
        <strain evidence="15 16">DSM 23889</strain>
    </source>
</reference>
<dbReference type="InterPro" id="IPR011006">
    <property type="entry name" value="CheY-like_superfamily"/>
</dbReference>
<dbReference type="SMART" id="SM00388">
    <property type="entry name" value="HisKA"/>
    <property type="match status" value="1"/>
</dbReference>
<dbReference type="SMART" id="SM00448">
    <property type="entry name" value="REC"/>
    <property type="match status" value="1"/>
</dbReference>
<feature type="domain" description="Histidine kinase" evidence="11">
    <location>
        <begin position="399"/>
        <end position="621"/>
    </location>
</feature>
<evidence type="ECO:0000256" key="10">
    <source>
        <dbReference type="PROSITE-ProRule" id="PRU00169"/>
    </source>
</evidence>
<dbReference type="InterPro" id="IPR001610">
    <property type="entry name" value="PAC"/>
</dbReference>
<keyword evidence="7" id="KW-0418">Kinase</keyword>
<dbReference type="Pfam" id="PF08448">
    <property type="entry name" value="PAS_4"/>
    <property type="match status" value="1"/>
</dbReference>
<dbReference type="PANTHER" id="PTHR43065:SF46">
    <property type="entry name" value="C4-DICARBOXYLATE TRANSPORT SENSOR PROTEIN DCTB"/>
    <property type="match status" value="1"/>
</dbReference>
<dbReference type="AlphaFoldDB" id="A0A840X7P5"/>
<dbReference type="InterPro" id="IPR036890">
    <property type="entry name" value="HATPase_C_sf"/>
</dbReference>
<dbReference type="InterPro" id="IPR000014">
    <property type="entry name" value="PAS"/>
</dbReference>
<dbReference type="RefSeq" id="WP_153982584.1">
    <property type="nucleotide sequence ID" value="NZ_BAAANZ010000009.1"/>
</dbReference>
<dbReference type="PROSITE" id="PS50109">
    <property type="entry name" value="HIS_KIN"/>
    <property type="match status" value="1"/>
</dbReference>
<dbReference type="GO" id="GO:0005524">
    <property type="term" value="F:ATP binding"/>
    <property type="evidence" value="ECO:0007669"/>
    <property type="project" value="UniProtKB-KW"/>
</dbReference>
<dbReference type="InterPro" id="IPR001789">
    <property type="entry name" value="Sig_transdc_resp-reg_receiver"/>
</dbReference>
<dbReference type="Proteomes" id="UP000552883">
    <property type="component" value="Unassembled WGS sequence"/>
</dbReference>
<feature type="domain" description="Response regulatory" evidence="12">
    <location>
        <begin position="645"/>
        <end position="764"/>
    </location>
</feature>
<evidence type="ECO:0000259" key="11">
    <source>
        <dbReference type="PROSITE" id="PS50109"/>
    </source>
</evidence>
<dbReference type="PROSITE" id="PS50113">
    <property type="entry name" value="PAC"/>
    <property type="match status" value="2"/>
</dbReference>
<keyword evidence="8" id="KW-0067">ATP-binding</keyword>
<evidence type="ECO:0000256" key="8">
    <source>
        <dbReference type="ARBA" id="ARBA00022840"/>
    </source>
</evidence>
<dbReference type="PANTHER" id="PTHR43065">
    <property type="entry name" value="SENSOR HISTIDINE KINASE"/>
    <property type="match status" value="1"/>
</dbReference>
<feature type="domain" description="PAS" evidence="13">
    <location>
        <begin position="15"/>
        <end position="85"/>
    </location>
</feature>
<dbReference type="Gene3D" id="3.30.565.10">
    <property type="entry name" value="Histidine kinase-like ATPase, C-terminal domain"/>
    <property type="match status" value="1"/>
</dbReference>
<dbReference type="PROSITE" id="PS50112">
    <property type="entry name" value="PAS"/>
    <property type="match status" value="2"/>
</dbReference>
<organism evidence="15 16">
    <name type="scientific">Microcella frigidaquae</name>
    <dbReference type="NCBI Taxonomy" id="424758"/>
    <lineage>
        <taxon>Bacteria</taxon>
        <taxon>Bacillati</taxon>
        <taxon>Actinomycetota</taxon>
        <taxon>Actinomycetes</taxon>
        <taxon>Micrococcales</taxon>
        <taxon>Microbacteriaceae</taxon>
        <taxon>Microcella</taxon>
    </lineage>
</organism>
<feature type="domain" description="PAC" evidence="14">
    <location>
        <begin position="334"/>
        <end position="386"/>
    </location>
</feature>
<dbReference type="PRINTS" id="PR00344">
    <property type="entry name" value="BCTRLSENSOR"/>
</dbReference>
<dbReference type="InterPro" id="IPR013656">
    <property type="entry name" value="PAS_4"/>
</dbReference>
<dbReference type="PROSITE" id="PS50110">
    <property type="entry name" value="RESPONSE_REGULATORY"/>
    <property type="match status" value="1"/>
</dbReference>
<dbReference type="NCBIfam" id="TIGR00229">
    <property type="entry name" value="sensory_box"/>
    <property type="match status" value="2"/>
</dbReference>
<dbReference type="SUPFAM" id="SSF55785">
    <property type="entry name" value="PYP-like sensor domain (PAS domain)"/>
    <property type="match status" value="3"/>
</dbReference>
<dbReference type="Gene3D" id="1.10.287.130">
    <property type="match status" value="1"/>
</dbReference>
<dbReference type="InterPro" id="IPR004358">
    <property type="entry name" value="Sig_transdc_His_kin-like_C"/>
</dbReference>
<comment type="caution">
    <text evidence="15">The sequence shown here is derived from an EMBL/GenBank/DDBJ whole genome shotgun (WGS) entry which is preliminary data.</text>
</comment>
<evidence type="ECO:0000259" key="12">
    <source>
        <dbReference type="PROSITE" id="PS50110"/>
    </source>
</evidence>
<keyword evidence="16" id="KW-1185">Reference proteome</keyword>
<evidence type="ECO:0000259" key="14">
    <source>
        <dbReference type="PROSITE" id="PS50113"/>
    </source>
</evidence>
<gene>
    <name evidence="15" type="ORF">BJ959_000671</name>
</gene>